<dbReference type="PANTHER" id="PTHR47631">
    <property type="entry name" value="SERPENTINE RECEPTOR, CLASS E (EPSILON)-RELATED"/>
    <property type="match status" value="1"/>
</dbReference>
<dbReference type="Proteomes" id="UP000008068">
    <property type="component" value="Unassembled WGS sequence"/>
</dbReference>
<dbReference type="FunCoup" id="G0MZ72">
    <property type="interactions" value="4"/>
</dbReference>
<feature type="transmembrane region" description="Helical" evidence="6">
    <location>
        <begin position="255"/>
        <end position="278"/>
    </location>
</feature>
<evidence type="ECO:0000313" key="8">
    <source>
        <dbReference type="Proteomes" id="UP000008068"/>
    </source>
</evidence>
<dbReference type="InParanoid" id="G0MZ72"/>
<evidence type="ECO:0000256" key="3">
    <source>
        <dbReference type="ARBA" id="ARBA00022692"/>
    </source>
</evidence>
<protein>
    <submittedName>
        <fullName evidence="7">Uncharacterized protein</fullName>
    </submittedName>
</protein>
<name>G0MZ72_CAEBE</name>
<evidence type="ECO:0000256" key="5">
    <source>
        <dbReference type="ARBA" id="ARBA00023136"/>
    </source>
</evidence>
<reference evidence="8" key="1">
    <citation type="submission" date="2011-07" db="EMBL/GenBank/DDBJ databases">
        <authorList>
            <consortium name="Caenorhabditis brenneri Sequencing and Analysis Consortium"/>
            <person name="Wilson R.K."/>
        </authorList>
    </citation>
    <scope>NUCLEOTIDE SEQUENCE [LARGE SCALE GENOMIC DNA]</scope>
    <source>
        <strain evidence="8">PB2801</strain>
    </source>
</reference>
<dbReference type="HOGENOM" id="CLU_063305_1_0_1"/>
<gene>
    <name evidence="7" type="ORF">CAEBREN_07230</name>
</gene>
<feature type="transmembrane region" description="Helical" evidence="6">
    <location>
        <begin position="193"/>
        <end position="213"/>
    </location>
</feature>
<keyword evidence="8" id="KW-1185">Reference proteome</keyword>
<comment type="subcellular location">
    <subcellularLocation>
        <location evidence="1">Membrane</location>
        <topology evidence="1">Multi-pass membrane protein</topology>
    </subcellularLocation>
</comment>
<evidence type="ECO:0000256" key="1">
    <source>
        <dbReference type="ARBA" id="ARBA00004141"/>
    </source>
</evidence>
<dbReference type="GO" id="GO:0016020">
    <property type="term" value="C:membrane"/>
    <property type="evidence" value="ECO:0007669"/>
    <property type="project" value="UniProtKB-SubCell"/>
</dbReference>
<dbReference type="eggNOG" id="ENOG502TH1T">
    <property type="taxonomic scope" value="Eukaryota"/>
</dbReference>
<keyword evidence="4 6" id="KW-1133">Transmembrane helix</keyword>
<dbReference type="GO" id="GO:0007606">
    <property type="term" value="P:sensory perception of chemical stimulus"/>
    <property type="evidence" value="ECO:0007669"/>
    <property type="project" value="InterPro"/>
</dbReference>
<dbReference type="Pfam" id="PF03125">
    <property type="entry name" value="Sre"/>
    <property type="match status" value="1"/>
</dbReference>
<accession>G0MZ72</accession>
<feature type="transmembrane region" description="Helical" evidence="6">
    <location>
        <begin position="164"/>
        <end position="187"/>
    </location>
</feature>
<organism evidence="8">
    <name type="scientific">Caenorhabditis brenneri</name>
    <name type="common">Nematode worm</name>
    <dbReference type="NCBI Taxonomy" id="135651"/>
    <lineage>
        <taxon>Eukaryota</taxon>
        <taxon>Metazoa</taxon>
        <taxon>Ecdysozoa</taxon>
        <taxon>Nematoda</taxon>
        <taxon>Chromadorea</taxon>
        <taxon>Rhabditida</taxon>
        <taxon>Rhabditina</taxon>
        <taxon>Rhabditomorpha</taxon>
        <taxon>Rhabditoidea</taxon>
        <taxon>Rhabditidae</taxon>
        <taxon>Peloderinae</taxon>
        <taxon>Caenorhabditis</taxon>
    </lineage>
</organism>
<feature type="transmembrane region" description="Helical" evidence="6">
    <location>
        <begin position="31"/>
        <end position="48"/>
    </location>
</feature>
<keyword evidence="3 6" id="KW-0812">Transmembrane</keyword>
<dbReference type="OMA" id="VLKCAYI"/>
<feature type="transmembrane region" description="Helical" evidence="6">
    <location>
        <begin position="119"/>
        <end position="144"/>
    </location>
</feature>
<comment type="similarity">
    <text evidence="2">Belongs to the nematode receptor-like protein sre family.</text>
</comment>
<evidence type="ECO:0000256" key="6">
    <source>
        <dbReference type="SAM" id="Phobius"/>
    </source>
</evidence>
<feature type="transmembrane region" description="Helical" evidence="6">
    <location>
        <begin position="284"/>
        <end position="306"/>
    </location>
</feature>
<keyword evidence="5 6" id="KW-0472">Membrane</keyword>
<sequence length="361" mass="41900">MIFLIGNSSQRIITPTTVLHDYRLQSYPNNIYLLVYGILHLIIIYYVVKCAYICLKIRVFHWNLTCLIFSCSVQWFETMIGSLMILPYEMGYWTLGESNKFIQQGWTNNESEMVRVPNIYNLFFLGGFLKFHYILSMGMTGFVLAVERTFACYFLTDYEKKPRIYLVVILIVSHQVCSFISTILHFFQILPNLVYMIVLAMIPNVMSSVIFYVTENYNQKVTKTIENFANPNNYTLAARYQAKENVRCFAMIKKVIFAGIGMILISCSSAMIIYFGLFPEQESLINFVFEASLSLGPLLIGPTLIYSVSSWRNYKLFHFPFSIKIAAARKNTVTMVAPLERDAELQRETDTYFQQLKSSWQ</sequence>
<dbReference type="EMBL" id="GL379822">
    <property type="protein sequence ID" value="EGT48121.1"/>
    <property type="molecule type" value="Genomic_DNA"/>
</dbReference>
<dbReference type="InterPro" id="IPR004151">
    <property type="entry name" value="7TM_GPCR_serpentine_rcpt_Sre"/>
</dbReference>
<evidence type="ECO:0000256" key="2">
    <source>
        <dbReference type="ARBA" id="ARBA00006803"/>
    </source>
</evidence>
<evidence type="ECO:0000313" key="7">
    <source>
        <dbReference type="EMBL" id="EGT48121.1"/>
    </source>
</evidence>
<dbReference type="PANTHER" id="PTHR47631:SF2">
    <property type="entry name" value="SERPENTINE RECEPTOR, CLASS E (EPSILON)"/>
    <property type="match status" value="1"/>
</dbReference>
<dbReference type="AlphaFoldDB" id="G0MZ72"/>
<dbReference type="OrthoDB" id="5818199at2759"/>
<evidence type="ECO:0000256" key="4">
    <source>
        <dbReference type="ARBA" id="ARBA00022989"/>
    </source>
</evidence>
<proteinExistence type="inferred from homology"/>
<feature type="transmembrane region" description="Helical" evidence="6">
    <location>
        <begin position="60"/>
        <end position="86"/>
    </location>
</feature>